<name>A0AAD8XR95_9STRA</name>
<protein>
    <recommendedName>
        <fullName evidence="2">ubiquitinyl hydrolase 1</fullName>
        <ecNumber evidence="2">3.4.19.12</ecNumber>
    </recommendedName>
</protein>
<dbReference type="GO" id="GO:0016579">
    <property type="term" value="P:protein deubiquitination"/>
    <property type="evidence" value="ECO:0007669"/>
    <property type="project" value="InterPro"/>
</dbReference>
<dbReference type="PROSITE" id="PS50957">
    <property type="entry name" value="JOSEPHIN"/>
    <property type="match status" value="1"/>
</dbReference>
<dbReference type="Proteomes" id="UP001224775">
    <property type="component" value="Unassembled WGS sequence"/>
</dbReference>
<keyword evidence="4" id="KW-0833">Ubl conjugation pathway</keyword>
<dbReference type="PANTHER" id="PTHR31827:SF1">
    <property type="entry name" value="EMB|CAB89363.1"/>
    <property type="match status" value="1"/>
</dbReference>
<dbReference type="Gene3D" id="3.90.70.40">
    <property type="match status" value="1"/>
</dbReference>
<evidence type="ECO:0000256" key="2">
    <source>
        <dbReference type="ARBA" id="ARBA00012759"/>
    </source>
</evidence>
<dbReference type="EMBL" id="JATAAI010000071">
    <property type="protein sequence ID" value="KAK1732354.1"/>
    <property type="molecule type" value="Genomic_DNA"/>
</dbReference>
<comment type="catalytic activity">
    <reaction evidence="1">
        <text>Thiol-dependent hydrolysis of ester, thioester, amide, peptide and isopeptide bonds formed by the C-terminal Gly of ubiquitin (a 76-residue protein attached to proteins as an intracellular targeting signal).</text>
        <dbReference type="EC" id="3.4.19.12"/>
    </reaction>
</comment>
<sequence length="554" mass="61446">MMSPSPPKKRVRPCHVDGCNNWAQKGNKCYIHGAPVRRCCVEGCQRYAQAGQLCITHGGNKKKSGAKLKQCIHGGCSNLAQKGGVCIKHGAKVKLCRVDGCSNQAKKGGVCIRHGAKRKLCKNEGCGNIAQKKGFCTRHCNSLGGASSDTVVKAKKPVASVQSAQSGGFDEMEEVATQQQQPASTVAFADTTAVAVPSVPNMKSTCHSQVLTADSAGALYGKEQTEAARIKLRHELQCGGQCAIHALNAICQERLFTKDHFLNCAKELHSEQNKLYCREDKKRTNDFVGKNGYFEIDVLIRAAASVGLTLDHIQAKDLDDFLNCPETAAAAYVVHEVSKETVPHYFTLLRINGQYWNLDSLFQWPKPGDPATIISIMCNAMSANQRNGSDSTQEEMTYTVLKASFGKNFKNRSDNRVGNKQGLSWDGTGHFWSCDFLLGLDSDSASNRDTEITISMKPTEDRIAAKTTMKMKSSDNLDECIESFYRGRKDYLNLRTIRWSDEERKRFIVRHGPDDIDYRRWEYIPVKAIAEAGLNIEIKQSIRQSERIRKKMSL</sequence>
<organism evidence="8 9">
    <name type="scientific">Skeletonema marinoi</name>
    <dbReference type="NCBI Taxonomy" id="267567"/>
    <lineage>
        <taxon>Eukaryota</taxon>
        <taxon>Sar</taxon>
        <taxon>Stramenopiles</taxon>
        <taxon>Ochrophyta</taxon>
        <taxon>Bacillariophyta</taxon>
        <taxon>Coscinodiscophyceae</taxon>
        <taxon>Thalassiosirophycidae</taxon>
        <taxon>Thalassiosirales</taxon>
        <taxon>Skeletonemataceae</taxon>
        <taxon>Skeletonema</taxon>
        <taxon>Skeletonema marinoi-dohrnii complex</taxon>
    </lineage>
</organism>
<dbReference type="InterPro" id="IPR006155">
    <property type="entry name" value="Josephin"/>
</dbReference>
<dbReference type="GO" id="GO:0004843">
    <property type="term" value="F:cysteine-type deubiquitinase activity"/>
    <property type="evidence" value="ECO:0007669"/>
    <property type="project" value="UniProtKB-EC"/>
</dbReference>
<evidence type="ECO:0000256" key="3">
    <source>
        <dbReference type="ARBA" id="ARBA00022670"/>
    </source>
</evidence>
<evidence type="ECO:0000256" key="6">
    <source>
        <dbReference type="PROSITE-ProRule" id="PRU00331"/>
    </source>
</evidence>
<dbReference type="Pfam" id="PF02099">
    <property type="entry name" value="Josephin"/>
    <property type="match status" value="1"/>
</dbReference>
<evidence type="ECO:0000313" key="9">
    <source>
        <dbReference type="Proteomes" id="UP001224775"/>
    </source>
</evidence>
<dbReference type="PANTHER" id="PTHR31827">
    <property type="entry name" value="EMB|CAB89363.1"/>
    <property type="match status" value="1"/>
</dbReference>
<feature type="domain" description="Josephin" evidence="7">
    <location>
        <begin position="229"/>
        <end position="406"/>
    </location>
</feature>
<evidence type="ECO:0000256" key="1">
    <source>
        <dbReference type="ARBA" id="ARBA00000707"/>
    </source>
</evidence>
<accession>A0AAD8XR95</accession>
<gene>
    <name evidence="8" type="ORF">QTG54_016958</name>
</gene>
<dbReference type="Pfam" id="PF24906">
    <property type="entry name" value="Zf_WRKY19"/>
    <property type="match status" value="1"/>
</dbReference>
<dbReference type="EC" id="3.4.19.12" evidence="2"/>
<evidence type="ECO:0000256" key="5">
    <source>
        <dbReference type="ARBA" id="ARBA00022801"/>
    </source>
</evidence>
<comment type="caution">
    <text evidence="8">The sequence shown here is derived from an EMBL/GenBank/DDBJ whole genome shotgun (WGS) entry which is preliminary data.</text>
</comment>
<dbReference type="GO" id="GO:0006508">
    <property type="term" value="P:proteolysis"/>
    <property type="evidence" value="ECO:0007669"/>
    <property type="project" value="UniProtKB-KW"/>
</dbReference>
<dbReference type="AlphaFoldDB" id="A0AAD8XR95"/>
<feature type="active site" evidence="6">
    <location>
        <position position="359"/>
    </location>
</feature>
<keyword evidence="9" id="KW-1185">Reference proteome</keyword>
<evidence type="ECO:0000259" key="7">
    <source>
        <dbReference type="PROSITE" id="PS50957"/>
    </source>
</evidence>
<feature type="active site" evidence="6">
    <location>
        <position position="344"/>
    </location>
</feature>
<reference evidence="8" key="1">
    <citation type="submission" date="2023-06" db="EMBL/GenBank/DDBJ databases">
        <title>Survivors Of The Sea: Transcriptome response of Skeletonema marinoi to long-term dormancy.</title>
        <authorList>
            <person name="Pinder M.I.M."/>
            <person name="Kourtchenko O."/>
            <person name="Robertson E.K."/>
            <person name="Larsson T."/>
            <person name="Maumus F."/>
            <person name="Osuna-Cruz C.M."/>
            <person name="Vancaester E."/>
            <person name="Stenow R."/>
            <person name="Vandepoele K."/>
            <person name="Ploug H."/>
            <person name="Bruchert V."/>
            <person name="Godhe A."/>
            <person name="Topel M."/>
        </authorList>
    </citation>
    <scope>NUCLEOTIDE SEQUENCE</scope>
    <source>
        <strain evidence="8">R05AC</strain>
    </source>
</reference>
<evidence type="ECO:0000313" key="8">
    <source>
        <dbReference type="EMBL" id="KAK1732354.1"/>
    </source>
</evidence>
<dbReference type="Gene3D" id="1.10.287.10">
    <property type="entry name" value="S15/NS1, RNA-binding"/>
    <property type="match status" value="1"/>
</dbReference>
<proteinExistence type="predicted"/>
<dbReference type="SMART" id="SM01246">
    <property type="entry name" value="Josephin"/>
    <property type="match status" value="1"/>
</dbReference>
<keyword evidence="3" id="KW-0645">Protease</keyword>
<evidence type="ECO:0000256" key="4">
    <source>
        <dbReference type="ARBA" id="ARBA00022786"/>
    </source>
</evidence>
<feature type="active site" evidence="6">
    <location>
        <position position="242"/>
    </location>
</feature>
<dbReference type="InterPro" id="IPR056866">
    <property type="entry name" value="Znf_WRKY19"/>
</dbReference>
<keyword evidence="5 6" id="KW-0378">Hydrolase</keyword>